<feature type="transmembrane region" description="Helical" evidence="1">
    <location>
        <begin position="34"/>
        <end position="53"/>
    </location>
</feature>
<organism evidence="2 3">
    <name type="scientific">Auraticoccus monumenti</name>
    <dbReference type="NCBI Taxonomy" id="675864"/>
    <lineage>
        <taxon>Bacteria</taxon>
        <taxon>Bacillati</taxon>
        <taxon>Actinomycetota</taxon>
        <taxon>Actinomycetes</taxon>
        <taxon>Propionibacteriales</taxon>
        <taxon>Propionibacteriaceae</taxon>
        <taxon>Auraticoccus</taxon>
    </lineage>
</organism>
<accession>A0A1G6WDT2</accession>
<dbReference type="STRING" id="675864.SAMN04489747_1418"/>
<proteinExistence type="predicted"/>
<evidence type="ECO:0000256" key="1">
    <source>
        <dbReference type="SAM" id="Phobius"/>
    </source>
</evidence>
<sequence length="60" mass="6137">MEVLLPLALGLVAVVMLWLGDAPGLPAAARRAWWTAAAVCGLLALALLVWAFLPGGGEAL</sequence>
<dbReference type="RefSeq" id="WP_090591903.1">
    <property type="nucleotide sequence ID" value="NZ_LT629688.1"/>
</dbReference>
<dbReference type="EMBL" id="LT629688">
    <property type="protein sequence ID" value="SDD64090.1"/>
    <property type="molecule type" value="Genomic_DNA"/>
</dbReference>
<gene>
    <name evidence="2" type="ORF">SAMN04489747_1418</name>
</gene>
<name>A0A1G6WDT2_9ACTN</name>
<keyword evidence="3" id="KW-1185">Reference proteome</keyword>
<dbReference type="Proteomes" id="UP000198546">
    <property type="component" value="Chromosome i"/>
</dbReference>
<protein>
    <submittedName>
        <fullName evidence="2">Uncharacterized protein</fullName>
    </submittedName>
</protein>
<keyword evidence="1" id="KW-0472">Membrane</keyword>
<reference evidence="2 3" key="1">
    <citation type="submission" date="2016-10" db="EMBL/GenBank/DDBJ databases">
        <authorList>
            <person name="de Groot N.N."/>
        </authorList>
    </citation>
    <scope>NUCLEOTIDE SEQUENCE [LARGE SCALE GENOMIC DNA]</scope>
    <source>
        <strain evidence="2 3">MON 2.2</strain>
    </source>
</reference>
<evidence type="ECO:0000313" key="3">
    <source>
        <dbReference type="Proteomes" id="UP000198546"/>
    </source>
</evidence>
<keyword evidence="1" id="KW-1133">Transmembrane helix</keyword>
<evidence type="ECO:0000313" key="2">
    <source>
        <dbReference type="EMBL" id="SDD64090.1"/>
    </source>
</evidence>
<dbReference type="AlphaFoldDB" id="A0A1G6WDT2"/>
<keyword evidence="1" id="KW-0812">Transmembrane</keyword>